<evidence type="ECO:0000313" key="4">
    <source>
        <dbReference type="Proteomes" id="UP000637628"/>
    </source>
</evidence>
<dbReference type="Proteomes" id="UP000637628">
    <property type="component" value="Unassembled WGS sequence"/>
</dbReference>
<gene>
    <name evidence="3" type="ORF">Adu01nite_40570</name>
</gene>
<reference evidence="3 4" key="1">
    <citation type="submission" date="2021-01" db="EMBL/GenBank/DDBJ databases">
        <title>Whole genome shotgun sequence of Actinoplanes durhamensis NBRC 14914.</title>
        <authorList>
            <person name="Komaki H."/>
            <person name="Tamura T."/>
        </authorList>
    </citation>
    <scope>NUCLEOTIDE SEQUENCE [LARGE SCALE GENOMIC DNA]</scope>
    <source>
        <strain evidence="3 4">NBRC 14914</strain>
    </source>
</reference>
<feature type="region of interest" description="Disordered" evidence="1">
    <location>
        <begin position="113"/>
        <end position="151"/>
    </location>
</feature>
<keyword evidence="4" id="KW-1185">Reference proteome</keyword>
<feature type="compositionally biased region" description="Pro residues" evidence="1">
    <location>
        <begin position="130"/>
        <end position="151"/>
    </location>
</feature>
<organism evidence="3 4">
    <name type="scientific">Paractinoplanes durhamensis</name>
    <dbReference type="NCBI Taxonomy" id="113563"/>
    <lineage>
        <taxon>Bacteria</taxon>
        <taxon>Bacillati</taxon>
        <taxon>Actinomycetota</taxon>
        <taxon>Actinomycetes</taxon>
        <taxon>Micromonosporales</taxon>
        <taxon>Micromonosporaceae</taxon>
        <taxon>Paractinoplanes</taxon>
    </lineage>
</organism>
<keyword evidence="2" id="KW-0732">Signal</keyword>
<name>A0ABQ3YYR7_9ACTN</name>
<comment type="caution">
    <text evidence="3">The sequence shown here is derived from an EMBL/GenBank/DDBJ whole genome shotgun (WGS) entry which is preliminary data.</text>
</comment>
<feature type="signal peptide" evidence="2">
    <location>
        <begin position="1"/>
        <end position="22"/>
    </location>
</feature>
<evidence type="ECO:0000256" key="2">
    <source>
        <dbReference type="SAM" id="SignalP"/>
    </source>
</evidence>
<dbReference type="EMBL" id="BOML01000033">
    <property type="protein sequence ID" value="GIE02707.1"/>
    <property type="molecule type" value="Genomic_DNA"/>
</dbReference>
<evidence type="ECO:0000313" key="3">
    <source>
        <dbReference type="EMBL" id="GIE02707.1"/>
    </source>
</evidence>
<feature type="compositionally biased region" description="Gly residues" evidence="1">
    <location>
        <begin position="113"/>
        <end position="129"/>
    </location>
</feature>
<evidence type="ECO:0000256" key="1">
    <source>
        <dbReference type="SAM" id="MobiDB-lite"/>
    </source>
</evidence>
<proteinExistence type="predicted"/>
<protein>
    <submittedName>
        <fullName evidence="3">Uncharacterized protein</fullName>
    </submittedName>
</protein>
<sequence>MLVMSGMAAVAALAFSAGPAAAASATPANPAPKADKATTQAADRFGPFRSWTVGIYRSPIQCNRIGQFGERRGQWDDYTCVRVPFGPRRGWFALQARNYGPGFPGHGPGFPGGPGGWGPGGWGPGFPGGPGHPGPFHPGPFHPGPFHPAKK</sequence>
<accession>A0ABQ3YYR7</accession>
<feature type="chain" id="PRO_5045868283" evidence="2">
    <location>
        <begin position="23"/>
        <end position="151"/>
    </location>
</feature>